<comment type="similarity">
    <text evidence="1">Belongs to the UPF0236 family.</text>
</comment>
<sequence length="304" mass="35141">MGEIMYILSLNDKEITFNNLEKKIYKYVCDAACNFLKEVLSHLDRGLMDERDTKIYRNKGLKSTCIKIIMGNIEFERRLYEFKTEDGKKAYKFLLDEYLQMDTIGHISSTLVEKIVNNVTNVSYRNTASNIEELTNQRINHTAVWDVVQKLGSKIEEKEERKILLNKKGKLNGSKEVNVLFQEQDGIWLNIQGKDKPGKGKSKKKELKLRITYEGWKKRNGSKDAYVVENKIACASFSTGKKFKKLSDATIAEVYNTDEIKVRILNGDGTSWIKQGIEDEGVYFQLDPFHKSQAVLRNIQDKKE</sequence>
<dbReference type="OrthoDB" id="2162583at2"/>
<reference evidence="2 3" key="1">
    <citation type="journal article" date="2019" name="Int. J. Syst. Evol. Microbiol.">
        <title>Clostridium fermenticellae sp. nov., isolated from the mud in a fermentation cellar for the production of the Chinese liquor, baijiu.</title>
        <authorList>
            <person name="Xu P.X."/>
            <person name="Chai L.J."/>
            <person name="Qiu T."/>
            <person name="Zhang X.J."/>
            <person name="Lu Z.M."/>
            <person name="Xiao C."/>
            <person name="Wang S.T."/>
            <person name="Shen C.H."/>
            <person name="Shi J.S."/>
            <person name="Xu Z.H."/>
        </authorList>
    </citation>
    <scope>NUCLEOTIDE SEQUENCE [LARGE SCALE GENOMIC DNA]</scope>
    <source>
        <strain evidence="2 3">JN500901</strain>
    </source>
</reference>
<evidence type="ECO:0008006" key="4">
    <source>
        <dbReference type="Google" id="ProtNLM"/>
    </source>
</evidence>
<evidence type="ECO:0000256" key="1">
    <source>
        <dbReference type="ARBA" id="ARBA00006539"/>
    </source>
</evidence>
<evidence type="ECO:0000313" key="3">
    <source>
        <dbReference type="Proteomes" id="UP000266301"/>
    </source>
</evidence>
<dbReference type="Proteomes" id="UP000266301">
    <property type="component" value="Chromosome"/>
</dbReference>
<proteinExistence type="inferred from homology"/>
<dbReference type="KEGG" id="cfer:D4Z93_02310"/>
<accession>A0A386H167</accession>
<dbReference type="EMBL" id="CP032416">
    <property type="protein sequence ID" value="AYD39432.1"/>
    <property type="molecule type" value="Genomic_DNA"/>
</dbReference>
<gene>
    <name evidence="2" type="ORF">D4Z93_02310</name>
</gene>
<protein>
    <recommendedName>
        <fullName evidence="4">ISLre2 family transposase</fullName>
    </recommendedName>
</protein>
<evidence type="ECO:0000313" key="2">
    <source>
        <dbReference type="EMBL" id="AYD39432.1"/>
    </source>
</evidence>
<organism evidence="2 3">
    <name type="scientific">Clostridium fermenticellae</name>
    <dbReference type="NCBI Taxonomy" id="2068654"/>
    <lineage>
        <taxon>Bacteria</taxon>
        <taxon>Bacillati</taxon>
        <taxon>Bacillota</taxon>
        <taxon>Clostridia</taxon>
        <taxon>Eubacteriales</taxon>
        <taxon>Clostridiaceae</taxon>
        <taxon>Clostridium</taxon>
    </lineage>
</organism>
<dbReference type="AlphaFoldDB" id="A0A386H167"/>
<dbReference type="Pfam" id="PF06782">
    <property type="entry name" value="UPF0236"/>
    <property type="match status" value="1"/>
</dbReference>
<keyword evidence="3" id="KW-1185">Reference proteome</keyword>
<dbReference type="InterPro" id="IPR009620">
    <property type="entry name" value="UPF0236"/>
</dbReference>
<name>A0A386H167_9CLOT</name>